<dbReference type="InterPro" id="IPR052178">
    <property type="entry name" value="Sec_Metab_Biosynth_SDR"/>
</dbReference>
<proteinExistence type="inferred from homology"/>
<comment type="similarity">
    <text evidence="1">Belongs to the short-chain dehydrogenases/reductases (SDR) family.</text>
</comment>
<dbReference type="InterPro" id="IPR036291">
    <property type="entry name" value="NAD(P)-bd_dom_sf"/>
</dbReference>
<gene>
    <name evidence="4" type="ORF">EWM64_g2397</name>
</gene>
<dbReference type="Gene3D" id="3.40.50.720">
    <property type="entry name" value="NAD(P)-binding Rossmann-like Domain"/>
    <property type="match status" value="2"/>
</dbReference>
<dbReference type="PRINTS" id="PR00080">
    <property type="entry name" value="SDRFAMILY"/>
</dbReference>
<evidence type="ECO:0000256" key="1">
    <source>
        <dbReference type="ARBA" id="ARBA00006484"/>
    </source>
</evidence>
<dbReference type="PANTHER" id="PTHR43618">
    <property type="entry name" value="7-ALPHA-HYDROXYSTEROID DEHYDROGENASE"/>
    <property type="match status" value="1"/>
</dbReference>
<dbReference type="CDD" id="cd05233">
    <property type="entry name" value="SDR_c"/>
    <property type="match status" value="1"/>
</dbReference>
<dbReference type="STRING" id="135208.A0A4Z0A5G2"/>
<accession>A0A4Z0A5G2</accession>
<dbReference type="PANTHER" id="PTHR43618:SF8">
    <property type="entry name" value="7ALPHA-HYDROXYSTEROID DEHYDROGENASE"/>
    <property type="match status" value="1"/>
</dbReference>
<protein>
    <submittedName>
        <fullName evidence="4">Uncharacterized protein</fullName>
    </submittedName>
</protein>
<dbReference type="PRINTS" id="PR00081">
    <property type="entry name" value="GDHRDH"/>
</dbReference>
<dbReference type="Pfam" id="PF00106">
    <property type="entry name" value="adh_short"/>
    <property type="match status" value="1"/>
</dbReference>
<evidence type="ECO:0000256" key="3">
    <source>
        <dbReference type="ARBA" id="ARBA00023002"/>
    </source>
</evidence>
<name>A0A4Z0A5G2_9AGAM</name>
<sequence length="168" mass="17897">MTSIADLFSVKGRVAVITGAATGIGFWMAEAWVENGGKDELDRIVAEVSRHESSLDVLVNNAGLPEYNAYEPPAPMPMTYDQESWVQQFKLHTWSHGALTAAFVPLLTNAAMAGDGRGSVILVGSVSGDIWNPIAMQDGYATTKAGNHMLGKLLAAKLVNVGIRVNVV</sequence>
<dbReference type="GO" id="GO:0016491">
    <property type="term" value="F:oxidoreductase activity"/>
    <property type="evidence" value="ECO:0007669"/>
    <property type="project" value="UniProtKB-KW"/>
</dbReference>
<evidence type="ECO:0000313" key="4">
    <source>
        <dbReference type="EMBL" id="TFY81614.1"/>
    </source>
</evidence>
<keyword evidence="5" id="KW-1185">Reference proteome</keyword>
<dbReference type="Proteomes" id="UP000298061">
    <property type="component" value="Unassembled WGS sequence"/>
</dbReference>
<keyword evidence="2" id="KW-0521">NADP</keyword>
<dbReference type="InterPro" id="IPR002347">
    <property type="entry name" value="SDR_fam"/>
</dbReference>
<keyword evidence="3" id="KW-0560">Oxidoreductase</keyword>
<evidence type="ECO:0000313" key="5">
    <source>
        <dbReference type="Proteomes" id="UP000298061"/>
    </source>
</evidence>
<comment type="caution">
    <text evidence="4">The sequence shown here is derived from an EMBL/GenBank/DDBJ whole genome shotgun (WGS) entry which is preliminary data.</text>
</comment>
<dbReference type="OrthoDB" id="1888931at2759"/>
<evidence type="ECO:0000256" key="2">
    <source>
        <dbReference type="ARBA" id="ARBA00022857"/>
    </source>
</evidence>
<organism evidence="4 5">
    <name type="scientific">Hericium alpestre</name>
    <dbReference type="NCBI Taxonomy" id="135208"/>
    <lineage>
        <taxon>Eukaryota</taxon>
        <taxon>Fungi</taxon>
        <taxon>Dikarya</taxon>
        <taxon>Basidiomycota</taxon>
        <taxon>Agaricomycotina</taxon>
        <taxon>Agaricomycetes</taxon>
        <taxon>Russulales</taxon>
        <taxon>Hericiaceae</taxon>
        <taxon>Hericium</taxon>
    </lineage>
</organism>
<dbReference type="SUPFAM" id="SSF51735">
    <property type="entry name" value="NAD(P)-binding Rossmann-fold domains"/>
    <property type="match status" value="1"/>
</dbReference>
<dbReference type="AlphaFoldDB" id="A0A4Z0A5G2"/>
<dbReference type="EMBL" id="SFCI01000192">
    <property type="protein sequence ID" value="TFY81614.1"/>
    <property type="molecule type" value="Genomic_DNA"/>
</dbReference>
<reference evidence="4 5" key="1">
    <citation type="submission" date="2019-02" db="EMBL/GenBank/DDBJ databases">
        <title>Genome sequencing of the rare red list fungi Hericium alpestre (H. flagellum).</title>
        <authorList>
            <person name="Buettner E."/>
            <person name="Kellner H."/>
        </authorList>
    </citation>
    <scope>NUCLEOTIDE SEQUENCE [LARGE SCALE GENOMIC DNA]</scope>
    <source>
        <strain evidence="4 5">DSM 108284</strain>
    </source>
</reference>